<dbReference type="KEGG" id="lxy:O159_26810"/>
<evidence type="ECO:0000313" key="2">
    <source>
        <dbReference type="Proteomes" id="UP000016743"/>
    </source>
</evidence>
<evidence type="ECO:0000313" key="1">
    <source>
        <dbReference type="EMBL" id="AGW42587.1"/>
    </source>
</evidence>
<proteinExistence type="predicted"/>
<dbReference type="OrthoDB" id="570928at2"/>
<keyword evidence="2" id="KW-1185">Reference proteome</keyword>
<accession>U3PCT9</accession>
<reference evidence="1 2" key="1">
    <citation type="journal article" date="2013" name="Genome Announc.">
        <title>Complete Genome Sequence of Leifsonia xyli subsp. cynodontis Strain DSM46306, a Gram-Positive Bacterial Pathogen of Grasses.</title>
        <authorList>
            <person name="Monteiro-Vitorello C.B."/>
            <person name="Zerillo M.M."/>
            <person name="Van Sluys M.A."/>
            <person name="Camargo L.E."/>
            <person name="Kitajima J.P."/>
        </authorList>
    </citation>
    <scope>NUCLEOTIDE SEQUENCE [LARGE SCALE GENOMIC DNA]</scope>
    <source>
        <strain evidence="1 2">DSM 46306</strain>
    </source>
</reference>
<dbReference type="Proteomes" id="UP000016743">
    <property type="component" value="Chromosome"/>
</dbReference>
<gene>
    <name evidence="1" type="ORF">O159_26810</name>
</gene>
<organism evidence="1 2">
    <name type="scientific">Leifsonia xyli subsp. cynodontis DSM 46306</name>
    <dbReference type="NCBI Taxonomy" id="1389489"/>
    <lineage>
        <taxon>Bacteria</taxon>
        <taxon>Bacillati</taxon>
        <taxon>Actinomycetota</taxon>
        <taxon>Actinomycetes</taxon>
        <taxon>Micrococcales</taxon>
        <taxon>Microbacteriaceae</taxon>
        <taxon>Leifsonia</taxon>
    </lineage>
</organism>
<dbReference type="PATRIC" id="fig|1389489.3.peg.2574"/>
<dbReference type="HOGENOM" id="CLU_2356274_0_0_11"/>
<protein>
    <submittedName>
        <fullName evidence="1">Uncharacterized protein</fullName>
    </submittedName>
</protein>
<name>U3PCT9_LEIXC</name>
<sequence>MATILALEIDLLGEESSSKKVERLFHLHRSAMKRDTIDALWKRQTATSPNALAAVLLSDSVIDAARKEIRRSSGFNPDLGDIRSVVVGSVIRPELL</sequence>
<dbReference type="EMBL" id="CP006734">
    <property type="protein sequence ID" value="AGW42587.1"/>
    <property type="molecule type" value="Genomic_DNA"/>
</dbReference>
<dbReference type="AlphaFoldDB" id="U3PCT9"/>
<dbReference type="RefSeq" id="WP_021756051.1">
    <property type="nucleotide sequence ID" value="NC_022438.1"/>
</dbReference>